<name>A0A4Q7KD14_9PSEU</name>
<feature type="domain" description="Mammalian cell entry C-terminal" evidence="2">
    <location>
        <begin position="174"/>
        <end position="302"/>
    </location>
</feature>
<dbReference type="NCBIfam" id="TIGR00996">
    <property type="entry name" value="Mtu_fam_mce"/>
    <property type="match status" value="1"/>
</dbReference>
<evidence type="ECO:0000313" key="4">
    <source>
        <dbReference type="Proteomes" id="UP000294257"/>
    </source>
</evidence>
<comment type="caution">
    <text evidence="3">The sequence shown here is derived from an EMBL/GenBank/DDBJ whole genome shotgun (WGS) entry which is preliminary data.</text>
</comment>
<gene>
    <name evidence="3" type="ORF">EV193_115104</name>
</gene>
<dbReference type="InterPro" id="IPR052336">
    <property type="entry name" value="MlaD_Phospholipid_Transporter"/>
</dbReference>
<evidence type="ECO:0000259" key="1">
    <source>
        <dbReference type="Pfam" id="PF02470"/>
    </source>
</evidence>
<sequence length="330" mass="35187">MTRPFRERDPLKLTIAGLLVGTLLVAGSLVVPQAFFYARTTDYAAELANAAGLQVDDQVHIAGVPAGRVTELGLAGDRVLVRFRLNRDQPLGEATRAAVKIQTILGKRYLSVEPAGGGRLDGDRPIPLARTSVPYSLQDLAGSAEKTTAELDLERLRTLVRTLRAEAPDPRLTGEALRGVTAVSEVFTKHSKQFGEVLAGAQKVTDTLLSQQGTLVTLLGDANIVASTLAEHRGVIRALINDVNAMSRQLIDFLRVNKPVIDPLVRRFDVITASLVANEQALSRTLNVLAPGARYLANATGNGPWLDVTAPAGPIPDNALCAVGLVKGCR</sequence>
<dbReference type="Pfam" id="PF11887">
    <property type="entry name" value="Mce4_CUP1"/>
    <property type="match status" value="1"/>
</dbReference>
<dbReference type="GO" id="GO:0005576">
    <property type="term" value="C:extracellular region"/>
    <property type="evidence" value="ECO:0007669"/>
    <property type="project" value="TreeGrafter"/>
</dbReference>
<accession>A0A4Q7KD14</accession>
<organism evidence="3 4">
    <name type="scientific">Herbihabitans rhizosphaerae</name>
    <dbReference type="NCBI Taxonomy" id="1872711"/>
    <lineage>
        <taxon>Bacteria</taxon>
        <taxon>Bacillati</taxon>
        <taxon>Actinomycetota</taxon>
        <taxon>Actinomycetes</taxon>
        <taxon>Pseudonocardiales</taxon>
        <taxon>Pseudonocardiaceae</taxon>
        <taxon>Herbihabitans</taxon>
    </lineage>
</organism>
<protein>
    <submittedName>
        <fullName evidence="3">Phospholipid/cholesterol/gamma-HCH transport system substrate-binding protein</fullName>
    </submittedName>
</protein>
<dbReference type="PANTHER" id="PTHR33371:SF18">
    <property type="entry name" value="MCE-FAMILY PROTEIN MCE3C"/>
    <property type="match status" value="1"/>
</dbReference>
<feature type="domain" description="Mce/MlaD" evidence="1">
    <location>
        <begin position="40"/>
        <end position="114"/>
    </location>
</feature>
<dbReference type="Proteomes" id="UP000294257">
    <property type="component" value="Unassembled WGS sequence"/>
</dbReference>
<dbReference type="PRINTS" id="PR01782">
    <property type="entry name" value="MCEVIRFACTOR"/>
</dbReference>
<dbReference type="EMBL" id="SGWQ01000015">
    <property type="protein sequence ID" value="RZS31225.1"/>
    <property type="molecule type" value="Genomic_DNA"/>
</dbReference>
<keyword evidence="4" id="KW-1185">Reference proteome</keyword>
<dbReference type="InterPro" id="IPR005693">
    <property type="entry name" value="Mce"/>
</dbReference>
<dbReference type="InterPro" id="IPR024516">
    <property type="entry name" value="Mce_C"/>
</dbReference>
<evidence type="ECO:0000259" key="2">
    <source>
        <dbReference type="Pfam" id="PF11887"/>
    </source>
</evidence>
<evidence type="ECO:0000313" key="3">
    <source>
        <dbReference type="EMBL" id="RZS31225.1"/>
    </source>
</evidence>
<dbReference type="RefSeq" id="WP_130348364.1">
    <property type="nucleotide sequence ID" value="NZ_SGWQ01000015.1"/>
</dbReference>
<dbReference type="OrthoDB" id="5241191at2"/>
<dbReference type="InterPro" id="IPR003399">
    <property type="entry name" value="Mce/MlaD"/>
</dbReference>
<dbReference type="AlphaFoldDB" id="A0A4Q7KD14"/>
<dbReference type="Pfam" id="PF02470">
    <property type="entry name" value="MlaD"/>
    <property type="match status" value="1"/>
</dbReference>
<proteinExistence type="predicted"/>
<reference evidence="3 4" key="1">
    <citation type="submission" date="2019-02" db="EMBL/GenBank/DDBJ databases">
        <title>Genomic Encyclopedia of Type Strains, Phase IV (KMG-IV): sequencing the most valuable type-strain genomes for metagenomic binning, comparative biology and taxonomic classification.</title>
        <authorList>
            <person name="Goeker M."/>
        </authorList>
    </citation>
    <scope>NUCLEOTIDE SEQUENCE [LARGE SCALE GENOMIC DNA]</scope>
    <source>
        <strain evidence="3 4">DSM 101727</strain>
    </source>
</reference>
<dbReference type="PANTHER" id="PTHR33371">
    <property type="entry name" value="INTERMEMBRANE PHOSPHOLIPID TRANSPORT SYSTEM BINDING PROTEIN MLAD-RELATED"/>
    <property type="match status" value="1"/>
</dbReference>